<evidence type="ECO:0008006" key="4">
    <source>
        <dbReference type="Google" id="ProtNLM"/>
    </source>
</evidence>
<feature type="compositionally biased region" description="Basic and acidic residues" evidence="1">
    <location>
        <begin position="24"/>
        <end position="35"/>
    </location>
</feature>
<evidence type="ECO:0000313" key="3">
    <source>
        <dbReference type="Proteomes" id="UP001431784"/>
    </source>
</evidence>
<gene>
    <name evidence="2" type="ORF">PUT78_20265</name>
</gene>
<dbReference type="RefSeq" id="WP_274354074.1">
    <property type="nucleotide sequence ID" value="NZ_JAQZSM010000033.1"/>
</dbReference>
<proteinExistence type="predicted"/>
<evidence type="ECO:0000256" key="1">
    <source>
        <dbReference type="SAM" id="MobiDB-lite"/>
    </source>
</evidence>
<accession>A0ABT5TE64</accession>
<dbReference type="Proteomes" id="UP001431784">
    <property type="component" value="Unassembled WGS sequence"/>
</dbReference>
<protein>
    <recommendedName>
        <fullName evidence="4">Transposase</fullName>
    </recommendedName>
</protein>
<comment type="caution">
    <text evidence="2">The sequence shown here is derived from an EMBL/GenBank/DDBJ whole genome shotgun (WGS) entry which is preliminary data.</text>
</comment>
<sequence length="47" mass="5149">MTADQTFIHAVLQDGLEQMTVSRGQHDPGPPDKLARRVAVGDQGFTR</sequence>
<reference evidence="2" key="1">
    <citation type="submission" date="2023-02" db="EMBL/GenBank/DDBJ databases">
        <title>Description of Roseinatronobacter alkalisoli sp. nov., an alkaliphilic bacerium isolated from soda soil.</title>
        <authorList>
            <person name="Wei W."/>
        </authorList>
    </citation>
    <scope>NUCLEOTIDE SEQUENCE</scope>
    <source>
        <strain evidence="2">HJB301</strain>
    </source>
</reference>
<organism evidence="2 3">
    <name type="scientific">Roseinatronobacter alkalisoli</name>
    <dbReference type="NCBI Taxonomy" id="3028235"/>
    <lineage>
        <taxon>Bacteria</taxon>
        <taxon>Pseudomonadati</taxon>
        <taxon>Pseudomonadota</taxon>
        <taxon>Alphaproteobacteria</taxon>
        <taxon>Rhodobacterales</taxon>
        <taxon>Paracoccaceae</taxon>
        <taxon>Roseinatronobacter</taxon>
    </lineage>
</organism>
<feature type="region of interest" description="Disordered" evidence="1">
    <location>
        <begin position="20"/>
        <end position="47"/>
    </location>
</feature>
<evidence type="ECO:0000313" key="2">
    <source>
        <dbReference type="EMBL" id="MDD7973407.1"/>
    </source>
</evidence>
<name>A0ABT5TE64_9RHOB</name>
<keyword evidence="3" id="KW-1185">Reference proteome</keyword>
<dbReference type="EMBL" id="JAQZSM010000033">
    <property type="protein sequence ID" value="MDD7973407.1"/>
    <property type="molecule type" value="Genomic_DNA"/>
</dbReference>